<dbReference type="Proteomes" id="UP000494110">
    <property type="component" value="Unassembled WGS sequence"/>
</dbReference>
<protein>
    <submittedName>
        <fullName evidence="2">LysR family regulatory protein</fullName>
    </submittedName>
</protein>
<reference evidence="2 3" key="1">
    <citation type="submission" date="2019-09" db="EMBL/GenBank/DDBJ databases">
        <authorList>
            <person name="Depoorter E."/>
        </authorList>
    </citation>
    <scope>NUCLEOTIDE SEQUENCE [LARGE SCALE GENOMIC DNA]</scope>
    <source>
        <strain evidence="2">R-39750</strain>
    </source>
</reference>
<dbReference type="Pfam" id="PF03466">
    <property type="entry name" value="LysR_substrate"/>
    <property type="match status" value="1"/>
</dbReference>
<feature type="domain" description="LysR substrate-binding" evidence="1">
    <location>
        <begin position="3"/>
        <end position="74"/>
    </location>
</feature>
<dbReference type="AlphaFoldDB" id="A0A6P2YFI4"/>
<dbReference type="Gene3D" id="3.40.190.10">
    <property type="entry name" value="Periplasmic binding protein-like II"/>
    <property type="match status" value="2"/>
</dbReference>
<dbReference type="InterPro" id="IPR005119">
    <property type="entry name" value="LysR_subst-bd"/>
</dbReference>
<accession>A0A6P2YFI4</accession>
<evidence type="ECO:0000259" key="1">
    <source>
        <dbReference type="Pfam" id="PF03466"/>
    </source>
</evidence>
<gene>
    <name evidence="2" type="ORF">BLA39750_03918</name>
</gene>
<dbReference type="SUPFAM" id="SSF53850">
    <property type="entry name" value="Periplasmic binding protein-like II"/>
    <property type="match status" value="1"/>
</dbReference>
<organism evidence="2 3">
    <name type="scientific">Burkholderia lata (strain ATCC 17760 / DSM 23089 / LMG 22485 / NCIMB 9086 / R18194 / 383)</name>
    <dbReference type="NCBI Taxonomy" id="482957"/>
    <lineage>
        <taxon>Bacteria</taxon>
        <taxon>Pseudomonadati</taxon>
        <taxon>Pseudomonadota</taxon>
        <taxon>Betaproteobacteria</taxon>
        <taxon>Burkholderiales</taxon>
        <taxon>Burkholderiaceae</taxon>
        <taxon>Burkholderia</taxon>
        <taxon>Burkholderia cepacia complex</taxon>
    </lineage>
</organism>
<proteinExistence type="predicted"/>
<sequence length="76" mass="8222">MLRIQVSNFDGVSRMTEAGLGIGILPRDAVTGERAARLGVVKLEDAWATRTLWVGVKAGTVLTTDIAKLFDFMSAR</sequence>
<dbReference type="EMBL" id="CABVQN010000019">
    <property type="protein sequence ID" value="VWD20960.1"/>
    <property type="molecule type" value="Genomic_DNA"/>
</dbReference>
<evidence type="ECO:0000313" key="3">
    <source>
        <dbReference type="Proteomes" id="UP000494110"/>
    </source>
</evidence>
<name>A0A6P2YFI4_BURL3</name>
<evidence type="ECO:0000313" key="2">
    <source>
        <dbReference type="EMBL" id="VWD20960.1"/>
    </source>
</evidence>